<organism evidence="3 4">
    <name type="scientific">Staphylotrichum tortipilum</name>
    <dbReference type="NCBI Taxonomy" id="2831512"/>
    <lineage>
        <taxon>Eukaryota</taxon>
        <taxon>Fungi</taxon>
        <taxon>Dikarya</taxon>
        <taxon>Ascomycota</taxon>
        <taxon>Pezizomycotina</taxon>
        <taxon>Sordariomycetes</taxon>
        <taxon>Sordariomycetidae</taxon>
        <taxon>Sordariales</taxon>
        <taxon>Chaetomiaceae</taxon>
        <taxon>Staphylotrichum</taxon>
    </lineage>
</organism>
<accession>A0AAN6MJD6</accession>
<feature type="domain" description="DUF7689" evidence="2">
    <location>
        <begin position="34"/>
        <end position="145"/>
    </location>
</feature>
<reference evidence="3" key="1">
    <citation type="journal article" date="2023" name="Mol. Phylogenet. Evol.">
        <title>Genome-scale phylogeny and comparative genomics of the fungal order Sordariales.</title>
        <authorList>
            <person name="Hensen N."/>
            <person name="Bonometti L."/>
            <person name="Westerberg I."/>
            <person name="Brannstrom I.O."/>
            <person name="Guillou S."/>
            <person name="Cros-Aarteil S."/>
            <person name="Calhoun S."/>
            <person name="Haridas S."/>
            <person name="Kuo A."/>
            <person name="Mondo S."/>
            <person name="Pangilinan J."/>
            <person name="Riley R."/>
            <person name="LaButti K."/>
            <person name="Andreopoulos B."/>
            <person name="Lipzen A."/>
            <person name="Chen C."/>
            <person name="Yan M."/>
            <person name="Daum C."/>
            <person name="Ng V."/>
            <person name="Clum A."/>
            <person name="Steindorff A."/>
            <person name="Ohm R.A."/>
            <person name="Martin F."/>
            <person name="Silar P."/>
            <person name="Natvig D.O."/>
            <person name="Lalanne C."/>
            <person name="Gautier V."/>
            <person name="Ament-Velasquez S.L."/>
            <person name="Kruys A."/>
            <person name="Hutchinson M.I."/>
            <person name="Powell A.J."/>
            <person name="Barry K."/>
            <person name="Miller A.N."/>
            <person name="Grigoriev I.V."/>
            <person name="Debuchy R."/>
            <person name="Gladieux P."/>
            <person name="Hiltunen Thoren M."/>
            <person name="Johannesson H."/>
        </authorList>
    </citation>
    <scope>NUCLEOTIDE SEQUENCE</scope>
    <source>
        <strain evidence="3">CBS 103.79</strain>
    </source>
</reference>
<feature type="region of interest" description="Disordered" evidence="1">
    <location>
        <begin position="161"/>
        <end position="224"/>
    </location>
</feature>
<proteinExistence type="predicted"/>
<dbReference type="AlphaFoldDB" id="A0AAN6MJD6"/>
<dbReference type="InterPro" id="IPR056106">
    <property type="entry name" value="DUF7689"/>
</dbReference>
<dbReference type="EMBL" id="MU855593">
    <property type="protein sequence ID" value="KAK3901271.1"/>
    <property type="molecule type" value="Genomic_DNA"/>
</dbReference>
<protein>
    <recommendedName>
        <fullName evidence="2">DUF7689 domain-containing protein</fullName>
    </recommendedName>
</protein>
<evidence type="ECO:0000256" key="1">
    <source>
        <dbReference type="SAM" id="MobiDB-lite"/>
    </source>
</evidence>
<dbReference type="Proteomes" id="UP001303889">
    <property type="component" value="Unassembled WGS sequence"/>
</dbReference>
<evidence type="ECO:0000313" key="4">
    <source>
        <dbReference type="Proteomes" id="UP001303889"/>
    </source>
</evidence>
<comment type="caution">
    <text evidence="3">The sequence shown here is derived from an EMBL/GenBank/DDBJ whole genome shotgun (WGS) entry which is preliminary data.</text>
</comment>
<evidence type="ECO:0000259" key="2">
    <source>
        <dbReference type="Pfam" id="PF24738"/>
    </source>
</evidence>
<evidence type="ECO:0000313" key="3">
    <source>
        <dbReference type="EMBL" id="KAK3901271.1"/>
    </source>
</evidence>
<name>A0AAN6MJD6_9PEZI</name>
<keyword evidence="4" id="KW-1185">Reference proteome</keyword>
<dbReference type="Pfam" id="PF24738">
    <property type="entry name" value="DUF7689"/>
    <property type="match status" value="1"/>
</dbReference>
<gene>
    <name evidence="3" type="ORF">C8A05DRAFT_35050</name>
</gene>
<feature type="compositionally biased region" description="Basic residues" evidence="1">
    <location>
        <begin position="194"/>
        <end position="206"/>
    </location>
</feature>
<sequence length="272" mass="29950">MAAQLTPEQRFDQWIQSRFINATPGSYTIIPNTQTPVPNCFAYAVGVHDRAILPNNWPELDEAYGQVGYYAIAPNSADADGDVQVYARASDLNRPLHAHRITDAATLGCESKMGGDFAIQHHQGLLQCTRPTSQQMEYGLAVARYRYDEARHKAWLEGEVTTSTGRKLKRKDASYTTSGRPVARGKTATSRSGRVTKRGSSRKPKAKQVPSYKYSGAPPQDPRYVASLRLPAPPRGGFKRPRAKIWGARLCMATVSQGAPARRPAGPVNPHY</sequence>
<reference evidence="3" key="2">
    <citation type="submission" date="2023-05" db="EMBL/GenBank/DDBJ databases">
        <authorList>
            <consortium name="Lawrence Berkeley National Laboratory"/>
            <person name="Steindorff A."/>
            <person name="Hensen N."/>
            <person name="Bonometti L."/>
            <person name="Westerberg I."/>
            <person name="Brannstrom I.O."/>
            <person name="Guillou S."/>
            <person name="Cros-Aarteil S."/>
            <person name="Calhoun S."/>
            <person name="Haridas S."/>
            <person name="Kuo A."/>
            <person name="Mondo S."/>
            <person name="Pangilinan J."/>
            <person name="Riley R."/>
            <person name="Labutti K."/>
            <person name="Andreopoulos B."/>
            <person name="Lipzen A."/>
            <person name="Chen C."/>
            <person name="Yanf M."/>
            <person name="Daum C."/>
            <person name="Ng V."/>
            <person name="Clum A."/>
            <person name="Ohm R."/>
            <person name="Martin F."/>
            <person name="Silar P."/>
            <person name="Natvig D."/>
            <person name="Lalanne C."/>
            <person name="Gautier V."/>
            <person name="Ament-Velasquez S.L."/>
            <person name="Kruys A."/>
            <person name="Hutchinson M.I."/>
            <person name="Powell A.J."/>
            <person name="Barry K."/>
            <person name="Miller A.N."/>
            <person name="Grigoriev I.V."/>
            <person name="Debuchy R."/>
            <person name="Gladieux P."/>
            <person name="Thoren M.H."/>
            <person name="Johannesson H."/>
        </authorList>
    </citation>
    <scope>NUCLEOTIDE SEQUENCE</scope>
    <source>
        <strain evidence="3">CBS 103.79</strain>
    </source>
</reference>